<dbReference type="PANTHER" id="PTHR47163:SF2">
    <property type="entry name" value="SI:DKEY-17M8.2"/>
    <property type="match status" value="1"/>
</dbReference>
<sequence>RCSGCRKKRSPRSNSFFEEFPRVPLGKLLLTIYFFSAEDSQRQISRHLSLNPNLVSRIWRQLQDACSRRVTKYSRGRRAARDTWVFGIVTTEHSPARGYFEVVERRDVATLHPIIARCVWIGTDVHSVDWAAYRHMDHHIHSVSHHQAVVHRLHFVDPVTGIHTQEVESCWNNLKLGQKIRRGIGREDMKSYLDEKMWRQWRAENPQNAMDNFLAVLAGQYIVNNPVL</sequence>
<evidence type="ECO:0000313" key="3">
    <source>
        <dbReference type="Proteomes" id="UP000275408"/>
    </source>
</evidence>
<dbReference type="Pfam" id="PF12762">
    <property type="entry name" value="DDE_Tnp_IS1595"/>
    <property type="match status" value="1"/>
</dbReference>
<dbReference type="PANTHER" id="PTHR47163">
    <property type="entry name" value="DDE_TNP_IS1595 DOMAIN-CONTAINING PROTEIN"/>
    <property type="match status" value="1"/>
</dbReference>
<dbReference type="Proteomes" id="UP000275408">
    <property type="component" value="Unassembled WGS sequence"/>
</dbReference>
<gene>
    <name evidence="2" type="ORF">pdam_00025573</name>
</gene>
<keyword evidence="3" id="KW-1185">Reference proteome</keyword>
<dbReference type="EMBL" id="RCHS01000881">
    <property type="protein sequence ID" value="RMX56212.1"/>
    <property type="molecule type" value="Genomic_DNA"/>
</dbReference>
<dbReference type="InterPro" id="IPR024445">
    <property type="entry name" value="Tnp_ISXO2-like"/>
</dbReference>
<dbReference type="SMART" id="SM01126">
    <property type="entry name" value="DDE_Tnp_IS1595"/>
    <property type="match status" value="1"/>
</dbReference>
<organism evidence="2 3">
    <name type="scientific">Pocillopora damicornis</name>
    <name type="common">Cauliflower coral</name>
    <name type="synonym">Millepora damicornis</name>
    <dbReference type="NCBI Taxonomy" id="46731"/>
    <lineage>
        <taxon>Eukaryota</taxon>
        <taxon>Metazoa</taxon>
        <taxon>Cnidaria</taxon>
        <taxon>Anthozoa</taxon>
        <taxon>Hexacorallia</taxon>
        <taxon>Scleractinia</taxon>
        <taxon>Astrocoeniina</taxon>
        <taxon>Pocilloporidae</taxon>
        <taxon>Pocillopora</taxon>
    </lineage>
</organism>
<accession>A0A3M6URD0</accession>
<feature type="domain" description="ISXO2-like transposase" evidence="1">
    <location>
        <begin position="61"/>
        <end position="201"/>
    </location>
</feature>
<protein>
    <recommendedName>
        <fullName evidence="1">ISXO2-like transposase domain-containing protein</fullName>
    </recommendedName>
</protein>
<feature type="non-terminal residue" evidence="2">
    <location>
        <position position="228"/>
    </location>
</feature>
<reference evidence="2 3" key="1">
    <citation type="journal article" date="2018" name="Sci. Rep.">
        <title>Comparative analysis of the Pocillopora damicornis genome highlights role of immune system in coral evolution.</title>
        <authorList>
            <person name="Cunning R."/>
            <person name="Bay R.A."/>
            <person name="Gillette P."/>
            <person name="Baker A.C."/>
            <person name="Traylor-Knowles N."/>
        </authorList>
    </citation>
    <scope>NUCLEOTIDE SEQUENCE [LARGE SCALE GENOMIC DNA]</scope>
    <source>
        <strain evidence="2">RSMAS</strain>
        <tissue evidence="2">Whole animal</tissue>
    </source>
</reference>
<proteinExistence type="predicted"/>
<evidence type="ECO:0000259" key="1">
    <source>
        <dbReference type="SMART" id="SM01126"/>
    </source>
</evidence>
<feature type="non-terminal residue" evidence="2">
    <location>
        <position position="1"/>
    </location>
</feature>
<dbReference type="AlphaFoldDB" id="A0A3M6URD0"/>
<dbReference type="InterPro" id="IPR053164">
    <property type="entry name" value="IS1016-like_transposase"/>
</dbReference>
<comment type="caution">
    <text evidence="2">The sequence shown here is derived from an EMBL/GenBank/DDBJ whole genome shotgun (WGS) entry which is preliminary data.</text>
</comment>
<name>A0A3M6URD0_POCDA</name>
<dbReference type="OrthoDB" id="5945490at2759"/>
<evidence type="ECO:0000313" key="2">
    <source>
        <dbReference type="EMBL" id="RMX56212.1"/>
    </source>
</evidence>